<sequence>MSETTNSGLKTTSSWQRNGSGPKPTEGGEWVSGAALKSSSVPPANAVITTIDYWWDDDELGDWADQVSVRLLLEAGTEQYYVDVSSPSESSVDLTSAGFPANCTIWFQMKVGSCCTLYDPPYIMEDQVTVHYEY</sequence>
<accession>A0A3Q9N0M3</accession>
<dbReference type="RefSeq" id="WP_168445664.1">
    <property type="nucleotide sequence ID" value="NZ_CP034699.1"/>
</dbReference>
<gene>
    <name evidence="3" type="ORF">EL007_24495</name>
    <name evidence="2" type="ORF">ELZ88_24450</name>
</gene>
<evidence type="ECO:0000313" key="3">
    <source>
        <dbReference type="EMBL" id="AZT44419.1"/>
    </source>
</evidence>
<protein>
    <submittedName>
        <fullName evidence="3">Uncharacterized protein</fullName>
    </submittedName>
</protein>
<evidence type="ECO:0000313" key="2">
    <source>
        <dbReference type="EMBL" id="AZT39682.1"/>
    </source>
</evidence>
<keyword evidence="3" id="KW-0614">Plasmid</keyword>
<proteinExistence type="predicted"/>
<feature type="compositionally biased region" description="Polar residues" evidence="1">
    <location>
        <begin position="1"/>
        <end position="19"/>
    </location>
</feature>
<evidence type="ECO:0000256" key="1">
    <source>
        <dbReference type="SAM" id="MobiDB-lite"/>
    </source>
</evidence>
<organism evidence="3">
    <name type="scientific">Salmonella enterica subsp. enterica serovar Karamoja</name>
    <dbReference type="NCBI Taxonomy" id="2500153"/>
    <lineage>
        <taxon>Bacteria</taxon>
        <taxon>Pseudomonadati</taxon>
        <taxon>Pseudomonadota</taxon>
        <taxon>Gammaproteobacteria</taxon>
        <taxon>Enterobacterales</taxon>
        <taxon>Enterobacteriaceae</taxon>
        <taxon>Salmonella</taxon>
    </lineage>
</organism>
<dbReference type="EMBL" id="CP034710">
    <property type="protein sequence ID" value="AZT39682.1"/>
    <property type="molecule type" value="Genomic_DNA"/>
</dbReference>
<geneLocation type="plasmid" evidence="2">
    <name>pRSE21</name>
</geneLocation>
<feature type="region of interest" description="Disordered" evidence="1">
    <location>
        <begin position="1"/>
        <end position="40"/>
    </location>
</feature>
<name>A0A3Q9N0M3_SALET</name>
<dbReference type="AlphaFoldDB" id="A0A3Q9N0M3"/>
<geneLocation type="plasmid" evidence="3">
    <name>pRSE40</name>
</geneLocation>
<dbReference type="EMBL" id="CP034699">
    <property type="protein sequence ID" value="AZT44419.1"/>
    <property type="molecule type" value="Genomic_DNA"/>
</dbReference>
<reference evidence="3" key="1">
    <citation type="submission" date="2018-12" db="EMBL/GenBank/DDBJ databases">
        <title>Complete genome sequences of twenty non-typhoidal Salmonella isolates from Rwanda.</title>
        <authorList>
            <person name="Byukusenge M."/>
            <person name="Li L."/>
            <person name="Subhashinie K."/>
            <person name="Nzayirambaho M."/>
            <person name="Kuchipudi S.V."/>
            <person name="Jayarao B.M."/>
        </authorList>
    </citation>
    <scope>NUCLEOTIDE SEQUENCE</scope>
    <source>
        <strain evidence="2">RSE21</strain>
        <strain evidence="3">RSE40</strain>
        <plasmid evidence="2">pRSE21</plasmid>
        <plasmid evidence="3">pRSE40</plasmid>
    </source>
</reference>